<protein>
    <submittedName>
        <fullName evidence="2">CCHC-type domain-containing protein</fullName>
    </submittedName>
</protein>
<dbReference type="WBParaSite" id="SPAL_0000101800.1">
    <property type="protein sequence ID" value="SPAL_0000101800.1"/>
    <property type="gene ID" value="SPAL_0000101800"/>
</dbReference>
<accession>A0A0N5B4L7</accession>
<organism evidence="1 2">
    <name type="scientific">Strongyloides papillosus</name>
    <name type="common">Intestinal threadworm</name>
    <dbReference type="NCBI Taxonomy" id="174720"/>
    <lineage>
        <taxon>Eukaryota</taxon>
        <taxon>Metazoa</taxon>
        <taxon>Ecdysozoa</taxon>
        <taxon>Nematoda</taxon>
        <taxon>Chromadorea</taxon>
        <taxon>Rhabditida</taxon>
        <taxon>Tylenchina</taxon>
        <taxon>Panagrolaimomorpha</taxon>
        <taxon>Strongyloidoidea</taxon>
        <taxon>Strongyloididae</taxon>
        <taxon>Strongyloides</taxon>
    </lineage>
</organism>
<reference evidence="2" key="1">
    <citation type="submission" date="2017-02" db="UniProtKB">
        <authorList>
            <consortium name="WormBaseParasite"/>
        </authorList>
    </citation>
    <scope>IDENTIFICATION</scope>
</reference>
<proteinExistence type="predicted"/>
<name>A0A0N5B4L7_STREA</name>
<dbReference type="AlphaFoldDB" id="A0A0N5B4L7"/>
<sequence length="298" mass="35077">MFGEKDSSVRPHIGLNTLLEVVSKTMEEFTKFGTEIINLMQKLVNFGKDSHLSSSLNGHELMPCVTMPMFTVKDDFTSWENRFKIYCDMYYMNEETKRIHLLFLMDNEVAYSLHVNQLFCAEYKVICNFLRVNYSRHNQSNDAILELDCLTSKKIETIESLELVAQKINDLVEIGYLKSSFDRRREIKIARLFNMLPDSIDCNNLNSNLPTFDRAKCLAKILWYEYLRQESCMYKKAFENNLNCSKRNEGQDCEVNSRIDKCHYCKEYGHTKYFCPRKSKGFKTCNEKMPHSDFTRTI</sequence>
<evidence type="ECO:0000313" key="2">
    <source>
        <dbReference type="WBParaSite" id="SPAL_0000101800.1"/>
    </source>
</evidence>
<dbReference type="Proteomes" id="UP000046392">
    <property type="component" value="Unplaced"/>
</dbReference>
<keyword evidence="1" id="KW-1185">Reference proteome</keyword>
<evidence type="ECO:0000313" key="1">
    <source>
        <dbReference type="Proteomes" id="UP000046392"/>
    </source>
</evidence>